<evidence type="ECO:0000256" key="1">
    <source>
        <dbReference type="SAM" id="MobiDB-lite"/>
    </source>
</evidence>
<protein>
    <submittedName>
        <fullName evidence="2">Uncharacterized protein</fullName>
    </submittedName>
</protein>
<reference evidence="2" key="1">
    <citation type="journal article" date="2022" name="bioRxiv">
        <title>Sequencing and chromosome-scale assembly of the giantPleurodeles waltlgenome.</title>
        <authorList>
            <person name="Brown T."/>
            <person name="Elewa A."/>
            <person name="Iarovenko S."/>
            <person name="Subramanian E."/>
            <person name="Araus A.J."/>
            <person name="Petzold A."/>
            <person name="Susuki M."/>
            <person name="Suzuki K.-i.T."/>
            <person name="Hayashi T."/>
            <person name="Toyoda A."/>
            <person name="Oliveira C."/>
            <person name="Osipova E."/>
            <person name="Leigh N.D."/>
            <person name="Simon A."/>
            <person name="Yun M.H."/>
        </authorList>
    </citation>
    <scope>NUCLEOTIDE SEQUENCE</scope>
    <source>
        <strain evidence="2">20211129_DDA</strain>
        <tissue evidence="2">Liver</tissue>
    </source>
</reference>
<gene>
    <name evidence="2" type="ORF">NDU88_006372</name>
</gene>
<comment type="caution">
    <text evidence="2">The sequence shown here is derived from an EMBL/GenBank/DDBJ whole genome shotgun (WGS) entry which is preliminary data.</text>
</comment>
<evidence type="ECO:0000313" key="2">
    <source>
        <dbReference type="EMBL" id="KAJ1189628.1"/>
    </source>
</evidence>
<dbReference type="EMBL" id="JANPWB010000005">
    <property type="protein sequence ID" value="KAJ1189628.1"/>
    <property type="molecule type" value="Genomic_DNA"/>
</dbReference>
<feature type="region of interest" description="Disordered" evidence="1">
    <location>
        <begin position="15"/>
        <end position="273"/>
    </location>
</feature>
<proteinExistence type="predicted"/>
<keyword evidence="3" id="KW-1185">Reference proteome</keyword>
<name>A0AAV7ULA5_PLEWA</name>
<feature type="compositionally biased region" description="Polar residues" evidence="1">
    <location>
        <begin position="21"/>
        <end position="60"/>
    </location>
</feature>
<organism evidence="2 3">
    <name type="scientific">Pleurodeles waltl</name>
    <name type="common">Iberian ribbed newt</name>
    <dbReference type="NCBI Taxonomy" id="8319"/>
    <lineage>
        <taxon>Eukaryota</taxon>
        <taxon>Metazoa</taxon>
        <taxon>Chordata</taxon>
        <taxon>Craniata</taxon>
        <taxon>Vertebrata</taxon>
        <taxon>Euteleostomi</taxon>
        <taxon>Amphibia</taxon>
        <taxon>Batrachia</taxon>
        <taxon>Caudata</taxon>
        <taxon>Salamandroidea</taxon>
        <taxon>Salamandridae</taxon>
        <taxon>Pleurodelinae</taxon>
        <taxon>Pleurodeles</taxon>
    </lineage>
</organism>
<accession>A0AAV7ULA5</accession>
<dbReference type="Proteomes" id="UP001066276">
    <property type="component" value="Chromosome 3_1"/>
</dbReference>
<sequence length="273" mass="28647">MDCRSDFPHFTITRAPRSHLHTSQEGVFLQSSGGTHLRPSQTGVTGELQQQAGSTDTQVQPVGPSGDGASGPPGPAPRFQGGTARPSPIRSKSLKSQGHRPPLARAGAVRLPEPRSMTSGPPPHSAASTSGGVLRSSPEPCPSNQATSGRPRAPRALRECGRAGRRLTSGRSGTEAATRTGPGRGPKAVRSSSRSVSPQRQGGGTHWSEGLPFLQLRRRSSAAVRRPQRSGPGQTAGRISGDSWCLRSASRGPSHSWEHCITPPSWLQGRVSP</sequence>
<evidence type="ECO:0000313" key="3">
    <source>
        <dbReference type="Proteomes" id="UP001066276"/>
    </source>
</evidence>
<dbReference type="AlphaFoldDB" id="A0AAV7ULA5"/>